<dbReference type="RefSeq" id="WP_072910350.1">
    <property type="nucleotide sequence ID" value="NZ_FRAR01000004.1"/>
</dbReference>
<dbReference type="Gene3D" id="3.40.309.10">
    <property type="entry name" value="Aldehyde Dehydrogenase, Chain A, domain 2"/>
    <property type="match status" value="1"/>
</dbReference>
<evidence type="ECO:0000313" key="10">
    <source>
        <dbReference type="EMBL" id="SHJ95141.1"/>
    </source>
</evidence>
<dbReference type="AlphaFoldDB" id="A0A1M6NHB1"/>
<dbReference type="FunFam" id="3.40.309.10:FF:000009">
    <property type="entry name" value="Aldehyde dehydrogenase A"/>
    <property type="match status" value="1"/>
</dbReference>
<dbReference type="Proteomes" id="UP000183997">
    <property type="component" value="Unassembled WGS sequence"/>
</dbReference>
<dbReference type="EC" id="1.2.1.97" evidence="5"/>
<dbReference type="InterPro" id="IPR015590">
    <property type="entry name" value="Aldehyde_DH_dom"/>
</dbReference>
<name>A0A1M6NHB1_9FIRM</name>
<dbReference type="InterPro" id="IPR016162">
    <property type="entry name" value="Ald_DH_N"/>
</dbReference>
<dbReference type="PANTHER" id="PTHR42991">
    <property type="entry name" value="ALDEHYDE DEHYDROGENASE"/>
    <property type="match status" value="1"/>
</dbReference>
<protein>
    <recommendedName>
        <fullName evidence="6">3-sulfolactaldehyde dehydrogenase</fullName>
        <ecNumber evidence="5">1.2.1.97</ecNumber>
    </recommendedName>
</protein>
<evidence type="ECO:0000256" key="7">
    <source>
        <dbReference type="PROSITE-ProRule" id="PRU10007"/>
    </source>
</evidence>
<keyword evidence="2 8" id="KW-0560">Oxidoreductase</keyword>
<evidence type="ECO:0000256" key="4">
    <source>
        <dbReference type="ARBA" id="ARBA00054572"/>
    </source>
</evidence>
<comment type="similarity">
    <text evidence="1 8">Belongs to the aldehyde dehydrogenase family.</text>
</comment>
<feature type="domain" description="Aldehyde dehydrogenase" evidence="9">
    <location>
        <begin position="13"/>
        <end position="469"/>
    </location>
</feature>
<evidence type="ECO:0000256" key="1">
    <source>
        <dbReference type="ARBA" id="ARBA00009986"/>
    </source>
</evidence>
<dbReference type="PANTHER" id="PTHR42991:SF1">
    <property type="entry name" value="ALDEHYDE DEHYDROGENASE"/>
    <property type="match status" value="1"/>
</dbReference>
<dbReference type="InterPro" id="IPR016161">
    <property type="entry name" value="Ald_DH/histidinol_DH"/>
</dbReference>
<evidence type="ECO:0000259" key="9">
    <source>
        <dbReference type="Pfam" id="PF00171"/>
    </source>
</evidence>
<gene>
    <name evidence="10" type="ORF">SAMN02745123_00135</name>
</gene>
<dbReference type="FunFam" id="3.40.605.10:FF:000007">
    <property type="entry name" value="NAD/NADP-dependent betaine aldehyde dehydrogenase"/>
    <property type="match status" value="1"/>
</dbReference>
<comment type="function">
    <text evidence="4">Part of the sulfo-TAL (or sulfo-SFT) pathway, a D-sulfoquinovose degradation pathway that produces sulfolactate (SL). Catalyzes the oxidation of 3-sulfolactaldehyde (SLA) to sulfolactate (SL).</text>
</comment>
<dbReference type="STRING" id="1121421.SAMN02745123_00135"/>
<comment type="catalytic activity">
    <reaction evidence="3">
        <text>(2S)-3-sulfolactaldehyde + NAD(+) + H2O = (2S)-3-sulfolactate + NADH + 2 H(+)</text>
        <dbReference type="Rhea" id="RHEA:47932"/>
        <dbReference type="ChEBI" id="CHEBI:15377"/>
        <dbReference type="ChEBI" id="CHEBI:15378"/>
        <dbReference type="ChEBI" id="CHEBI:57540"/>
        <dbReference type="ChEBI" id="CHEBI:57945"/>
        <dbReference type="ChEBI" id="CHEBI:61289"/>
        <dbReference type="ChEBI" id="CHEBI:90109"/>
        <dbReference type="EC" id="1.2.1.97"/>
    </reaction>
    <physiologicalReaction direction="left-to-right" evidence="3">
        <dbReference type="Rhea" id="RHEA:47933"/>
    </physiologicalReaction>
</comment>
<reference evidence="11" key="1">
    <citation type="submission" date="2016-11" db="EMBL/GenBank/DDBJ databases">
        <authorList>
            <person name="Varghese N."/>
            <person name="Submissions S."/>
        </authorList>
    </citation>
    <scope>NUCLEOTIDE SEQUENCE [LARGE SCALE GENOMIC DNA]</scope>
    <source>
        <strain evidence="11">DSM 10349</strain>
    </source>
</reference>
<proteinExistence type="inferred from homology"/>
<dbReference type="Gene3D" id="3.40.605.10">
    <property type="entry name" value="Aldehyde Dehydrogenase, Chain A, domain 1"/>
    <property type="match status" value="1"/>
</dbReference>
<sequence>MVAEVRLFINGEWVTTNQKEQVLNKATGETLAEYYVAGAQEVDAAIAAARNAFQSKKLAPYLRYEILKRASELIAARQDDLAFTLSWEVGKTLKEAKVEVARAVQTMLLSAEESKRIHGEIVPIDGSPGNENRQAWTKRFPRGVVCAITPFNVPANLTCHKIGPAIAAGNAVVYKPASATPIIGAKICEIMQDAGLPSGYLNMVMGAGSVVGEALAKDERIDFYSFTGSAEVGMKLKNTVGFRPISLELGGNSPTLVHSDADLEAAALACTRAAFANAGQLCISVQRVYVHAPIYDEFCKQAAALAQTLKIGNPLDPATDIGPMISEQEAIRAETWVQEAVAAGAKLLAGGRRRGPFLEPTILTQVKPQMKCSCQEVFAPVFTIVPYDTIDEAIALANDSRYGLQSAVFTNSLPLATRCAEELEAGGVIINDVSTFRADLMPYGGWKQSGIGKEGPRYVIEEMTKEKLVVLKM</sequence>
<dbReference type="InterPro" id="IPR029510">
    <property type="entry name" value="Ald_DH_CS_GLU"/>
</dbReference>
<evidence type="ECO:0000256" key="6">
    <source>
        <dbReference type="ARBA" id="ARBA00067277"/>
    </source>
</evidence>
<dbReference type="EMBL" id="FRAR01000004">
    <property type="protein sequence ID" value="SHJ95141.1"/>
    <property type="molecule type" value="Genomic_DNA"/>
</dbReference>
<evidence type="ECO:0000256" key="5">
    <source>
        <dbReference type="ARBA" id="ARBA00066984"/>
    </source>
</evidence>
<evidence type="ECO:0000256" key="2">
    <source>
        <dbReference type="ARBA" id="ARBA00023002"/>
    </source>
</evidence>
<evidence type="ECO:0000256" key="3">
    <source>
        <dbReference type="ARBA" id="ARBA00050326"/>
    </source>
</evidence>
<feature type="active site" evidence="7">
    <location>
        <position position="248"/>
    </location>
</feature>
<dbReference type="Pfam" id="PF00171">
    <property type="entry name" value="Aldedh"/>
    <property type="match status" value="1"/>
</dbReference>
<organism evidence="10 11">
    <name type="scientific">Desulforamulus aeronauticus DSM 10349</name>
    <dbReference type="NCBI Taxonomy" id="1121421"/>
    <lineage>
        <taxon>Bacteria</taxon>
        <taxon>Bacillati</taxon>
        <taxon>Bacillota</taxon>
        <taxon>Clostridia</taxon>
        <taxon>Eubacteriales</taxon>
        <taxon>Peptococcaceae</taxon>
        <taxon>Desulforamulus</taxon>
    </lineage>
</organism>
<keyword evidence="11" id="KW-1185">Reference proteome</keyword>
<evidence type="ECO:0000256" key="8">
    <source>
        <dbReference type="RuleBase" id="RU003345"/>
    </source>
</evidence>
<dbReference type="InterPro" id="IPR051020">
    <property type="entry name" value="ALDH-related_metabolic_enz"/>
</dbReference>
<dbReference type="OrthoDB" id="9762913at2"/>
<dbReference type="InterPro" id="IPR016163">
    <property type="entry name" value="Ald_DH_C"/>
</dbReference>
<accession>A0A1M6NHB1</accession>
<evidence type="ECO:0000313" key="11">
    <source>
        <dbReference type="Proteomes" id="UP000183997"/>
    </source>
</evidence>
<dbReference type="GO" id="GO:0008911">
    <property type="term" value="F:lactaldehyde dehydrogenase (NAD+) activity"/>
    <property type="evidence" value="ECO:0007669"/>
    <property type="project" value="TreeGrafter"/>
</dbReference>
<dbReference type="PROSITE" id="PS00687">
    <property type="entry name" value="ALDEHYDE_DEHYDR_GLU"/>
    <property type="match status" value="1"/>
</dbReference>
<dbReference type="SUPFAM" id="SSF53720">
    <property type="entry name" value="ALDH-like"/>
    <property type="match status" value="1"/>
</dbReference>